<dbReference type="GO" id="GO:0005524">
    <property type="term" value="F:ATP binding"/>
    <property type="evidence" value="ECO:0007669"/>
    <property type="project" value="UniProtKB-UniRule"/>
</dbReference>
<evidence type="ECO:0000256" key="1">
    <source>
        <dbReference type="PIRNR" id="PIRNR019634"/>
    </source>
</evidence>
<dbReference type="HOGENOM" id="CLU_010316_1_0_1"/>
<dbReference type="InterPro" id="IPR015965">
    <property type="entry name" value="tRNA_lig_PDEase"/>
</dbReference>
<dbReference type="GO" id="GO:0008081">
    <property type="term" value="F:phosphoric diester hydrolase activity"/>
    <property type="evidence" value="ECO:0007669"/>
    <property type="project" value="InterPro"/>
</dbReference>
<dbReference type="GO" id="GO:0005634">
    <property type="term" value="C:nucleus"/>
    <property type="evidence" value="ECO:0007669"/>
    <property type="project" value="TreeGrafter"/>
</dbReference>
<dbReference type="InterPro" id="IPR015966">
    <property type="entry name" value="tRNA_lig_kin_fungi"/>
</dbReference>
<reference evidence="7" key="2">
    <citation type="submission" date="2015-01" db="EMBL/GenBank/DDBJ databases">
        <title>Evolutionary Origins and Diversification of the Mycorrhizal Mutualists.</title>
        <authorList>
            <consortium name="DOE Joint Genome Institute"/>
            <consortium name="Mycorrhizal Genomics Consortium"/>
            <person name="Kohler A."/>
            <person name="Kuo A."/>
            <person name="Nagy L.G."/>
            <person name="Floudas D."/>
            <person name="Copeland A."/>
            <person name="Barry K.W."/>
            <person name="Cichocki N."/>
            <person name="Veneault-Fourrey C."/>
            <person name="LaButti K."/>
            <person name="Lindquist E.A."/>
            <person name="Lipzen A."/>
            <person name="Lundell T."/>
            <person name="Morin E."/>
            <person name="Murat C."/>
            <person name="Riley R."/>
            <person name="Ohm R."/>
            <person name="Sun H."/>
            <person name="Tunlid A."/>
            <person name="Henrissat B."/>
            <person name="Grigoriev I.V."/>
            <person name="Hibbett D.S."/>
            <person name="Martin F."/>
        </authorList>
    </citation>
    <scope>NUCLEOTIDE SEQUENCE [LARGE SCALE GENOMIC DNA]</scope>
    <source>
        <strain evidence="7">h7</strain>
    </source>
</reference>
<dbReference type="STRING" id="686832.A0A0C3BIN5"/>
<evidence type="ECO:0000259" key="4">
    <source>
        <dbReference type="Pfam" id="PF08303"/>
    </source>
</evidence>
<feature type="domain" description="T4 RNA ligase 1-like N-terminal" evidence="5">
    <location>
        <begin position="64"/>
        <end position="313"/>
    </location>
</feature>
<dbReference type="SUPFAM" id="SSF52540">
    <property type="entry name" value="P-loop containing nucleoside triphosphate hydrolases"/>
    <property type="match status" value="1"/>
</dbReference>
<sequence length="822" mass="92267">MSGTYNAKNSALIASLVALSAKNPKLVKSTAYEATIDGADAKIQSWKMNEFKYHDVPSPFPTLARGLFTRELDTQGAKKYQIVVRGYDKFFNIGEVPWTTWESLEAHTAAPYILSLKSNGCIIFIAAVTPTQLIVTSKHSMGAVDSSVQSQSMSHAQAGEVWLKQYLTKLGKEEKDMAQELWDKNWTAIAELCDDNFEEHVLGYPPEKTGLHLHGLNVRSRHFITEDPEVVDDFAERWGFIKTPWTTVNTIKEVRTFTDECAARGEWNGEPVEGFVVRTRVADLPNSARGDPARSPYAADSSFFFKVKFDEPYMMYRDWREVTKTLLSSKAYLNPSLLPKSKMKRPETKVYVKWVVNEIKKDPKAFENYTRGKGIIKTRERYLEWLKSDKGEKDLEEEVHKERGSKDFSKTIIVPIAIPGCGKTAVSVALAYIFGFGHTQSDDVQVKKPAPVFIKNVIKLLDKKDVVIADKNNHLKQHRQQLRDAVKSRSVRLLALNWGVVDNPAAIVHRICADRITQRGNNHQTLRVETPPASSSSMAAASKKHEEVLWMFLNTFEELAEGEVDEVVDISLDTDLEAAVRQVVTACVDIIGLPQPSEDNIQEALDAVEAYTVKSKHGKSDNKGKGKSHVRYYALLPEVDISSLLEHHLSGEAVPEAIKEFWTYLKSEKRVVKVPHVTIVHRNNLSGNSAEADWNKELWGHCEELYAMRCSPFFRGKLGSVLCDPEVGVMALTFEDLGLDVPVQKADNGSDGNEGEEAQTFVSMLPRSVRERLHVTIGTSGETKAVEAGEMVKRWRARGRNAVEEVKLQDVFTRGRIQGMQG</sequence>
<comment type="similarity">
    <text evidence="1">Belongs to the TRL1 family.</text>
</comment>
<dbReference type="AlphaFoldDB" id="A0A0C3BIN5"/>
<evidence type="ECO:0000259" key="5">
    <source>
        <dbReference type="Pfam" id="PF09511"/>
    </source>
</evidence>
<organism evidence="6 7">
    <name type="scientific">Hebeloma cylindrosporum</name>
    <dbReference type="NCBI Taxonomy" id="76867"/>
    <lineage>
        <taxon>Eukaryota</taxon>
        <taxon>Fungi</taxon>
        <taxon>Dikarya</taxon>
        <taxon>Basidiomycota</taxon>
        <taxon>Agaricomycotina</taxon>
        <taxon>Agaricomycetes</taxon>
        <taxon>Agaricomycetidae</taxon>
        <taxon>Agaricales</taxon>
        <taxon>Agaricineae</taxon>
        <taxon>Hymenogastraceae</taxon>
        <taxon>Hebeloma</taxon>
    </lineage>
</organism>
<dbReference type="InterPro" id="IPR012387">
    <property type="entry name" value="Trl1_fun"/>
</dbReference>
<evidence type="ECO:0000259" key="3">
    <source>
        <dbReference type="Pfam" id="PF08302"/>
    </source>
</evidence>
<dbReference type="InterPro" id="IPR027417">
    <property type="entry name" value="P-loop_NTPase"/>
</dbReference>
<accession>A0A0C3BIN5</accession>
<proteinExistence type="inferred from homology"/>
<keyword evidence="1" id="KW-0436">Ligase</keyword>
<evidence type="ECO:0000313" key="6">
    <source>
        <dbReference type="EMBL" id="KIM36560.1"/>
    </source>
</evidence>
<evidence type="ECO:0000256" key="2">
    <source>
        <dbReference type="PIRSR" id="PIRSR019634-50"/>
    </source>
</evidence>
<dbReference type="PANTHER" id="PTHR32004:SF1">
    <property type="entry name" value="TRNA LIGASE"/>
    <property type="match status" value="1"/>
</dbReference>
<dbReference type="Pfam" id="PF09511">
    <property type="entry name" value="RNA_lig_T4_1"/>
    <property type="match status" value="1"/>
</dbReference>
<protein>
    <recommendedName>
        <fullName evidence="1">tRNA ligase</fullName>
        <ecNumber evidence="1">6.5.1.3</ecNumber>
    </recommendedName>
</protein>
<dbReference type="GO" id="GO:0051730">
    <property type="term" value="F:GTP-dependent polyribonucleotide 5'-hydroxyl-kinase activity"/>
    <property type="evidence" value="ECO:0007669"/>
    <property type="project" value="InterPro"/>
</dbReference>
<feature type="active site" description="N6-AMP-lysine intermediate" evidence="2">
    <location>
        <position position="117"/>
    </location>
</feature>
<name>A0A0C3BIN5_HEBCY</name>
<dbReference type="PANTHER" id="PTHR32004">
    <property type="entry name" value="TRNA LIGASE"/>
    <property type="match status" value="1"/>
</dbReference>
<dbReference type="GO" id="GO:0006388">
    <property type="term" value="P:tRNA splicing, via endonucleolytic cleavage and ligation"/>
    <property type="evidence" value="ECO:0007669"/>
    <property type="project" value="UniProtKB-UniRule"/>
</dbReference>
<reference evidence="6 7" key="1">
    <citation type="submission" date="2014-04" db="EMBL/GenBank/DDBJ databases">
        <authorList>
            <consortium name="DOE Joint Genome Institute"/>
            <person name="Kuo A."/>
            <person name="Gay G."/>
            <person name="Dore J."/>
            <person name="Kohler A."/>
            <person name="Nagy L.G."/>
            <person name="Floudas D."/>
            <person name="Copeland A."/>
            <person name="Barry K.W."/>
            <person name="Cichocki N."/>
            <person name="Veneault-Fourrey C."/>
            <person name="LaButti K."/>
            <person name="Lindquist E.A."/>
            <person name="Lipzen A."/>
            <person name="Lundell T."/>
            <person name="Morin E."/>
            <person name="Murat C."/>
            <person name="Sun H."/>
            <person name="Tunlid A."/>
            <person name="Henrissat B."/>
            <person name="Grigoriev I.V."/>
            <person name="Hibbett D.S."/>
            <person name="Martin F."/>
            <person name="Nordberg H.P."/>
            <person name="Cantor M.N."/>
            <person name="Hua S.X."/>
        </authorList>
    </citation>
    <scope>NUCLEOTIDE SEQUENCE [LARGE SCALE GENOMIC DNA]</scope>
    <source>
        <strain evidence="7">h7</strain>
    </source>
</reference>
<keyword evidence="1" id="KW-0819">tRNA processing</keyword>
<comment type="catalytic activity">
    <reaction evidence="1">
        <text>ATP + (ribonucleotide)n-3'-hydroxyl + 5'-phospho-(ribonucleotide)m = (ribonucleotide)n+m + AMP + diphosphate.</text>
        <dbReference type="EC" id="6.5.1.3"/>
    </reaction>
</comment>
<dbReference type="EMBL" id="KN831804">
    <property type="protein sequence ID" value="KIM36560.1"/>
    <property type="molecule type" value="Genomic_DNA"/>
</dbReference>
<dbReference type="OrthoDB" id="276239at2759"/>
<evidence type="ECO:0000313" key="7">
    <source>
        <dbReference type="Proteomes" id="UP000053424"/>
    </source>
</evidence>
<dbReference type="Gene3D" id="3.40.50.300">
    <property type="entry name" value="P-loop containing nucleotide triphosphate hydrolases"/>
    <property type="match status" value="1"/>
</dbReference>
<dbReference type="GO" id="GO:0003972">
    <property type="term" value="F:RNA ligase (ATP) activity"/>
    <property type="evidence" value="ECO:0007669"/>
    <property type="project" value="UniProtKB-UniRule"/>
</dbReference>
<gene>
    <name evidence="6" type="ORF">M413DRAFT_449100</name>
</gene>
<keyword evidence="7" id="KW-1185">Reference proteome</keyword>
<dbReference type="Pfam" id="PF08302">
    <property type="entry name" value="tRNA_lig_CPD"/>
    <property type="match status" value="1"/>
</dbReference>
<dbReference type="Pfam" id="PF08303">
    <property type="entry name" value="tRNA_lig_kinase"/>
    <property type="match status" value="1"/>
</dbReference>
<dbReference type="Proteomes" id="UP000053424">
    <property type="component" value="Unassembled WGS sequence"/>
</dbReference>
<dbReference type="EC" id="6.5.1.3" evidence="1"/>
<feature type="domain" description="tRNA ligase phosphodiesterase" evidence="3">
    <location>
        <begin position="595"/>
        <end position="810"/>
    </location>
</feature>
<dbReference type="InterPro" id="IPR019039">
    <property type="entry name" value="T4-Rnl1-like_N"/>
</dbReference>
<feature type="domain" description="tRNA ligase kinase" evidence="4">
    <location>
        <begin position="412"/>
        <end position="533"/>
    </location>
</feature>
<dbReference type="PIRSF" id="PIRSF019634">
    <property type="entry name" value="tRNA_lig_yeast"/>
    <property type="match status" value="1"/>
</dbReference>